<reference evidence="1 2" key="1">
    <citation type="submission" date="2017-03" db="EMBL/GenBank/DDBJ databases">
        <authorList>
            <person name="Afonso C.L."/>
            <person name="Miller P.J."/>
            <person name="Scott M.A."/>
            <person name="Spackman E."/>
            <person name="Goraichik I."/>
            <person name="Dimitrov K.M."/>
            <person name="Suarez D.L."/>
            <person name="Swayne D.E."/>
        </authorList>
    </citation>
    <scope>NUCLEOTIDE SEQUENCE [LARGE SCALE GENOMIC DNA]</scope>
    <source>
        <strain evidence="1">Genome sequencing of Nitrospira japonica strain NJ11</strain>
    </source>
</reference>
<keyword evidence="2" id="KW-1185">Reference proteome</keyword>
<gene>
    <name evidence="1" type="ORF">NSJP_0630</name>
</gene>
<accession>A0A1W1I1E0</accession>
<dbReference type="EMBL" id="LT828648">
    <property type="protein sequence ID" value="SLM46802.1"/>
    <property type="molecule type" value="Genomic_DNA"/>
</dbReference>
<protein>
    <submittedName>
        <fullName evidence="1">Uncharacterized protein</fullName>
    </submittedName>
</protein>
<name>A0A1W1I1E0_9BACT</name>
<organism evidence="1 2">
    <name type="scientific">Nitrospira japonica</name>
    <dbReference type="NCBI Taxonomy" id="1325564"/>
    <lineage>
        <taxon>Bacteria</taxon>
        <taxon>Pseudomonadati</taxon>
        <taxon>Nitrospirota</taxon>
        <taxon>Nitrospiria</taxon>
        <taxon>Nitrospirales</taxon>
        <taxon>Nitrospiraceae</taxon>
        <taxon>Nitrospira</taxon>
    </lineage>
</organism>
<sequence>MLPANRAIPRQDECVTLGKTAVRLGGRRDSQEILQCFPSFTPWPTEKLSECQTVCPERLAFAP</sequence>
<proteinExistence type="predicted"/>
<evidence type="ECO:0000313" key="2">
    <source>
        <dbReference type="Proteomes" id="UP000192042"/>
    </source>
</evidence>
<evidence type="ECO:0000313" key="1">
    <source>
        <dbReference type="EMBL" id="SLM46802.1"/>
    </source>
</evidence>
<dbReference type="Proteomes" id="UP000192042">
    <property type="component" value="Chromosome I"/>
</dbReference>
<dbReference type="KEGG" id="nja:NSJP_0630"/>
<dbReference type="STRING" id="1325564.NSJP_0630"/>
<dbReference type="AlphaFoldDB" id="A0A1W1I1E0"/>